<feature type="transmembrane region" description="Helical" evidence="5">
    <location>
        <begin position="318"/>
        <end position="337"/>
    </location>
</feature>
<dbReference type="Gene3D" id="1.20.1070.10">
    <property type="entry name" value="Rhodopsin 7-helix transmembrane proteins"/>
    <property type="match status" value="1"/>
</dbReference>
<evidence type="ECO:0000313" key="7">
    <source>
        <dbReference type="EMBL" id="CAJ0581504.1"/>
    </source>
</evidence>
<dbReference type="SUPFAM" id="SSF81321">
    <property type="entry name" value="Family A G protein-coupled receptor-like"/>
    <property type="match status" value="1"/>
</dbReference>
<dbReference type="PANTHER" id="PTHR46709">
    <property type="entry name" value="PROTEIN CBG23488-RELATED"/>
    <property type="match status" value="1"/>
</dbReference>
<evidence type="ECO:0000256" key="5">
    <source>
        <dbReference type="SAM" id="Phobius"/>
    </source>
</evidence>
<reference evidence="7" key="1">
    <citation type="submission" date="2023-06" db="EMBL/GenBank/DDBJ databases">
        <authorList>
            <person name="Delattre M."/>
        </authorList>
    </citation>
    <scope>NUCLEOTIDE SEQUENCE</scope>
    <source>
        <strain evidence="7">AF72</strain>
    </source>
</reference>
<evidence type="ECO:0000259" key="6">
    <source>
        <dbReference type="PROSITE" id="PS50262"/>
    </source>
</evidence>
<evidence type="ECO:0000256" key="2">
    <source>
        <dbReference type="ARBA" id="ARBA00022692"/>
    </source>
</evidence>
<name>A0AA36D873_9BILA</name>
<evidence type="ECO:0000256" key="4">
    <source>
        <dbReference type="ARBA" id="ARBA00023136"/>
    </source>
</evidence>
<feature type="non-terminal residue" evidence="7">
    <location>
        <position position="422"/>
    </location>
</feature>
<keyword evidence="8" id="KW-1185">Reference proteome</keyword>
<dbReference type="PROSITE" id="PS50262">
    <property type="entry name" value="G_PROTEIN_RECEP_F1_2"/>
    <property type="match status" value="1"/>
</dbReference>
<gene>
    <name evidence="7" type="ORF">MSPICULIGERA_LOCUS19661</name>
</gene>
<dbReference type="GO" id="GO:0016020">
    <property type="term" value="C:membrane"/>
    <property type="evidence" value="ECO:0007669"/>
    <property type="project" value="UniProtKB-SubCell"/>
</dbReference>
<dbReference type="Proteomes" id="UP001177023">
    <property type="component" value="Unassembled WGS sequence"/>
</dbReference>
<proteinExistence type="predicted"/>
<dbReference type="PANTHER" id="PTHR46709:SF5">
    <property type="entry name" value="G-PROTEIN COUPLED RECEPTORS FAMILY 1 PROFILE DOMAIN-CONTAINING PROTEIN"/>
    <property type="match status" value="1"/>
</dbReference>
<feature type="transmembrane region" description="Helical" evidence="5">
    <location>
        <begin position="47"/>
        <end position="68"/>
    </location>
</feature>
<feature type="transmembrane region" description="Helical" evidence="5">
    <location>
        <begin position="221"/>
        <end position="241"/>
    </location>
</feature>
<dbReference type="AlphaFoldDB" id="A0AA36D873"/>
<protein>
    <recommendedName>
        <fullName evidence="6">G-protein coupled receptors family 1 profile domain-containing protein</fullName>
    </recommendedName>
</protein>
<keyword evidence="4 5" id="KW-0472">Membrane</keyword>
<dbReference type="InterPro" id="IPR017452">
    <property type="entry name" value="GPCR_Rhodpsn_7TM"/>
</dbReference>
<comment type="caution">
    <text evidence="7">The sequence shown here is derived from an EMBL/GenBank/DDBJ whole genome shotgun (WGS) entry which is preliminary data.</text>
</comment>
<evidence type="ECO:0000256" key="1">
    <source>
        <dbReference type="ARBA" id="ARBA00004370"/>
    </source>
</evidence>
<keyword evidence="3 5" id="KW-1133">Transmembrane helix</keyword>
<feature type="domain" description="G-protein coupled receptors family 1 profile" evidence="6">
    <location>
        <begin position="54"/>
        <end position="334"/>
    </location>
</feature>
<feature type="transmembrane region" description="Helical" evidence="5">
    <location>
        <begin position="118"/>
        <end position="146"/>
    </location>
</feature>
<evidence type="ECO:0000256" key="3">
    <source>
        <dbReference type="ARBA" id="ARBA00022989"/>
    </source>
</evidence>
<dbReference type="CDD" id="cd14978">
    <property type="entry name" value="7tmA_FMRFamide_R-like"/>
    <property type="match status" value="1"/>
</dbReference>
<organism evidence="7 8">
    <name type="scientific">Mesorhabditis spiculigera</name>
    <dbReference type="NCBI Taxonomy" id="96644"/>
    <lineage>
        <taxon>Eukaryota</taxon>
        <taxon>Metazoa</taxon>
        <taxon>Ecdysozoa</taxon>
        <taxon>Nematoda</taxon>
        <taxon>Chromadorea</taxon>
        <taxon>Rhabditida</taxon>
        <taxon>Rhabditina</taxon>
        <taxon>Rhabditomorpha</taxon>
        <taxon>Rhabditoidea</taxon>
        <taxon>Rhabditidae</taxon>
        <taxon>Mesorhabditinae</taxon>
        <taxon>Mesorhabditis</taxon>
    </lineage>
</organism>
<comment type="subcellular location">
    <subcellularLocation>
        <location evidence="1">Membrane</location>
    </subcellularLocation>
</comment>
<feature type="transmembrane region" description="Helical" evidence="5">
    <location>
        <begin position="167"/>
        <end position="185"/>
    </location>
</feature>
<accession>A0AA36D873</accession>
<sequence>MDLVGNASTSLGEPPDSGYLLVNSEMDMPSQELINAYCDLTPPDRRWYMVAVAGTSLSIISLISNLIIARVLLSAKRGHFFFLGLLALSDAFISSMYGPVIAMDIIKERLGYIWLTKIYLWYVGTMLALCHTAMTFSCYLIILGTLERLLITQKAACLPSFRRHRGAWAAFMGGLALIFKGTMYLEVTVLKNPYNCTGTAEYVAGMTQIVENYFYGDIFKFYIRNLATVFVPFLVLAYMNFQIVRTLQQQRHSAEMFRFACSEHKRKVRSATRLLVLVVCGYLVANTLNLFVTAWEYVDMESTQSEDYYEIYEMLTDIISVLFIFTCATRLFVYCSCNKEIRDMVLRYLGGGEKTVKKRYTVSTSQRTRLPSGTPFDRVAVAVARRLMSGGGSEIPLKEEEHSPLHSVVYSNNYTSKDVCQI</sequence>
<feature type="transmembrane region" description="Helical" evidence="5">
    <location>
        <begin position="274"/>
        <end position="298"/>
    </location>
</feature>
<feature type="transmembrane region" description="Helical" evidence="5">
    <location>
        <begin position="80"/>
        <end position="98"/>
    </location>
</feature>
<dbReference type="EMBL" id="CATQJA010002663">
    <property type="protein sequence ID" value="CAJ0581504.1"/>
    <property type="molecule type" value="Genomic_DNA"/>
</dbReference>
<evidence type="ECO:0000313" key="8">
    <source>
        <dbReference type="Proteomes" id="UP001177023"/>
    </source>
</evidence>
<keyword evidence="2 5" id="KW-0812">Transmembrane</keyword>